<organism evidence="2 3">
    <name type="scientific">Raphanus sativus</name>
    <name type="common">Radish</name>
    <name type="synonym">Raphanus raphanistrum var. sativus</name>
    <dbReference type="NCBI Taxonomy" id="3726"/>
    <lineage>
        <taxon>Eukaryota</taxon>
        <taxon>Viridiplantae</taxon>
        <taxon>Streptophyta</taxon>
        <taxon>Embryophyta</taxon>
        <taxon>Tracheophyta</taxon>
        <taxon>Spermatophyta</taxon>
        <taxon>Magnoliopsida</taxon>
        <taxon>eudicotyledons</taxon>
        <taxon>Gunneridae</taxon>
        <taxon>Pentapetalae</taxon>
        <taxon>rosids</taxon>
        <taxon>malvids</taxon>
        <taxon>Brassicales</taxon>
        <taxon>Brassicaceae</taxon>
        <taxon>Brassiceae</taxon>
        <taxon>Raphanus</taxon>
    </lineage>
</organism>
<reference evidence="2" key="1">
    <citation type="journal article" date="2019" name="Database">
        <title>The radish genome database (RadishGD): an integrated information resource for radish genomics.</title>
        <authorList>
            <person name="Yu H.J."/>
            <person name="Baek S."/>
            <person name="Lee Y.J."/>
            <person name="Cho A."/>
            <person name="Mun J.H."/>
        </authorList>
    </citation>
    <scope>NUCLEOTIDE SEQUENCE [LARGE SCALE GENOMIC DNA]</scope>
    <source>
        <strain evidence="2">cv. WK10039</strain>
    </source>
</reference>
<dbReference type="Proteomes" id="UP000504610">
    <property type="component" value="Chromosome 1"/>
</dbReference>
<evidence type="ECO:0000259" key="1">
    <source>
        <dbReference type="PROSITE" id="PS50181"/>
    </source>
</evidence>
<dbReference type="OrthoDB" id="586691at2759"/>
<dbReference type="AlphaFoldDB" id="A0A9W3D8A6"/>
<evidence type="ECO:0000313" key="2">
    <source>
        <dbReference type="Proteomes" id="UP000504610"/>
    </source>
</evidence>
<dbReference type="SUPFAM" id="SSF52058">
    <property type="entry name" value="L domain-like"/>
    <property type="match status" value="1"/>
</dbReference>
<protein>
    <submittedName>
        <fullName evidence="3">F-box protein At1g80960-like</fullName>
    </submittedName>
</protein>
<dbReference type="InterPro" id="IPR053781">
    <property type="entry name" value="F-box_AtFBL13-like"/>
</dbReference>
<reference evidence="3" key="2">
    <citation type="submission" date="2025-08" db="UniProtKB">
        <authorList>
            <consortium name="RefSeq"/>
        </authorList>
    </citation>
    <scope>IDENTIFICATION</scope>
    <source>
        <tissue evidence="3">Leaf</tissue>
    </source>
</reference>
<dbReference type="PANTHER" id="PTHR46713">
    <property type="entry name" value="F13M7.16 PROTEIN"/>
    <property type="match status" value="1"/>
</dbReference>
<name>A0A9W3D8A6_RAPSA</name>
<dbReference type="InterPro" id="IPR032675">
    <property type="entry name" value="LRR_dom_sf"/>
</dbReference>
<proteinExistence type="predicted"/>
<dbReference type="RefSeq" id="XP_056860101.1">
    <property type="nucleotide sequence ID" value="XM_057004121.1"/>
</dbReference>
<dbReference type="CDD" id="cd22160">
    <property type="entry name" value="F-box_AtFBL13-like"/>
    <property type="match status" value="1"/>
</dbReference>
<evidence type="ECO:0000313" key="3">
    <source>
        <dbReference type="RefSeq" id="XP_056860101.1"/>
    </source>
</evidence>
<sequence length="466" mass="53038">MDRSSSSSSSDQDWISKLPNDVLLMILSGLCTKEAIRTSVLSKRWEHVWKHVSHLEFDKPKILSSTELCDDEPNPDDTLITKIIIKHLGQLESCVLNYSSSQGRTGILGIWIQIFTSVKHTRVLTLNRHYDDCGKLFEFPADSFSHPSLASLSLSTYTFTSSHPFRNCSNLRTLKLVSIDATNVEVFNTLLLSCPSLEVLVLKIRCFYNTGVDPFYPGSPGPLKIENNKLKLVHVLLKRNIGGLEVSSASLEILVVEETCFGKEGFFLSSPKLQFTKNFWVPGRRFAPHISYNISEEEKSIVHEEFMNNMISGELCELIGDVHKSMSVNIDLMSRTEVERLRQVLRLWICEMLVLEIILRYDNNKNGPNESWEKEKKLWEEDNDNNNVVAFPDAKFRVKALWMPNFSGSEEEFAFASCLIKHGTVVDKVMIKTSVFTASKKLEVEAAVDKLRALQTEEDQLKIKCY</sequence>
<keyword evidence="2" id="KW-1185">Reference proteome</keyword>
<gene>
    <name evidence="3" type="primary">LOC130508554</name>
</gene>
<dbReference type="PANTHER" id="PTHR46713:SF1">
    <property type="entry name" value="F13M7.16 PROTEIN"/>
    <property type="match status" value="1"/>
</dbReference>
<dbReference type="InterPro" id="IPR036047">
    <property type="entry name" value="F-box-like_dom_sf"/>
</dbReference>
<dbReference type="KEGG" id="rsz:130508554"/>
<dbReference type="InterPro" id="IPR001810">
    <property type="entry name" value="F-box_dom"/>
</dbReference>
<dbReference type="Gene3D" id="3.80.10.10">
    <property type="entry name" value="Ribonuclease Inhibitor"/>
    <property type="match status" value="1"/>
</dbReference>
<dbReference type="Gene3D" id="1.20.1280.50">
    <property type="match status" value="1"/>
</dbReference>
<dbReference type="GeneID" id="130508554"/>
<accession>A0A9W3D8A6</accession>
<feature type="domain" description="F-box" evidence="1">
    <location>
        <begin position="12"/>
        <end position="60"/>
    </location>
</feature>
<dbReference type="Pfam" id="PF00646">
    <property type="entry name" value="F-box"/>
    <property type="match status" value="1"/>
</dbReference>
<dbReference type="SUPFAM" id="SSF81383">
    <property type="entry name" value="F-box domain"/>
    <property type="match status" value="1"/>
</dbReference>
<dbReference type="PROSITE" id="PS50181">
    <property type="entry name" value="FBOX"/>
    <property type="match status" value="1"/>
</dbReference>